<dbReference type="OrthoDB" id="24661at2157"/>
<keyword evidence="5" id="KW-0819">tRNA processing</keyword>
<dbReference type="EMBL" id="CP001857">
    <property type="protein sequence ID" value="ADB58777.1"/>
    <property type="molecule type" value="Genomic_DNA"/>
</dbReference>
<dbReference type="RefSeq" id="WP_012941112.1">
    <property type="nucleotide sequence ID" value="NC_013741.1"/>
</dbReference>
<dbReference type="STRING" id="572546.Arcpr_1732"/>
<dbReference type="AlphaFoldDB" id="D2RF83"/>
<keyword evidence="14" id="KW-1185">Reference proteome</keyword>
<evidence type="ECO:0000256" key="10">
    <source>
        <dbReference type="ARBA" id="ARBA00023134"/>
    </source>
</evidence>
<dbReference type="Pfam" id="PF04446">
    <property type="entry name" value="Thg1"/>
    <property type="match status" value="1"/>
</dbReference>
<evidence type="ECO:0000259" key="11">
    <source>
        <dbReference type="Pfam" id="PF04446"/>
    </source>
</evidence>
<feature type="domain" description="Thg1 C-terminal" evidence="12">
    <location>
        <begin position="126"/>
        <end position="208"/>
    </location>
</feature>
<dbReference type="InterPro" id="IPR024956">
    <property type="entry name" value="tRNAHis_GuaTrfase_cat"/>
</dbReference>
<dbReference type="InterPro" id="IPR038469">
    <property type="entry name" value="tRNAHis_GuaTrfase_Thg1_sf"/>
</dbReference>
<sequence length="246" mass="29723">MSSRQKRKRINWKDRELYAHLLAPNVFILRIDGRNFTNVLKDFEKPYDIRFARAMVETCREIMREFNPAFAYTFSDEVSFLFRDLFGCRVEKIDSIIASEFSSRLSLKLGFPVSFDSRIIYASFDEISDYLKSRQDECWRNHINSYAFYTLLKEIKDRRKTQEFLSGKKSSEIHDLLFERGINISKTPAWQRRGIMLYWEEVEFEKEFEGRKVRFKRRRIVEEWNLPLFDSEDGKKLIEKVLSHFR</sequence>
<accession>D2RF83</accession>
<evidence type="ECO:0000259" key="12">
    <source>
        <dbReference type="Pfam" id="PF14413"/>
    </source>
</evidence>
<organism evidence="13 14">
    <name type="scientific">Archaeoglobus profundus (strain DSM 5631 / JCM 9629 / NBRC 100127 / Av18)</name>
    <dbReference type="NCBI Taxonomy" id="572546"/>
    <lineage>
        <taxon>Archaea</taxon>
        <taxon>Methanobacteriati</taxon>
        <taxon>Methanobacteriota</taxon>
        <taxon>Archaeoglobi</taxon>
        <taxon>Archaeoglobales</taxon>
        <taxon>Archaeoglobaceae</taxon>
        <taxon>Archaeoglobus</taxon>
    </lineage>
</organism>
<dbReference type="GO" id="GO:0006400">
    <property type="term" value="P:tRNA modification"/>
    <property type="evidence" value="ECO:0007669"/>
    <property type="project" value="InterPro"/>
</dbReference>
<reference evidence="13 14" key="1">
    <citation type="journal article" date="2010" name="Stand. Genomic Sci.">
        <title>Complete genome sequence of Archaeoglobus profundus type strain (AV18).</title>
        <authorList>
            <person name="von Jan M."/>
            <person name="Lapidus A."/>
            <person name="Del Rio T.G."/>
            <person name="Copeland A."/>
            <person name="Tice H."/>
            <person name="Cheng J.F."/>
            <person name="Lucas S."/>
            <person name="Chen F."/>
            <person name="Nolan M."/>
            <person name="Goodwin L."/>
            <person name="Han C."/>
            <person name="Pitluck S."/>
            <person name="Liolios K."/>
            <person name="Ivanova N."/>
            <person name="Mavromatis K."/>
            <person name="Ovchinnikova G."/>
            <person name="Chertkov O."/>
            <person name="Pati A."/>
            <person name="Chen A."/>
            <person name="Palaniappan K."/>
            <person name="Land M."/>
            <person name="Hauser L."/>
            <person name="Chang Y.J."/>
            <person name="Jeffries C.D."/>
            <person name="Saunders E."/>
            <person name="Brettin T."/>
            <person name="Detter J.C."/>
            <person name="Chain P."/>
            <person name="Eichinger K."/>
            <person name="Huber H."/>
            <person name="Spring S."/>
            <person name="Rohde M."/>
            <person name="Goker M."/>
            <person name="Wirth R."/>
            <person name="Woyke T."/>
            <person name="Bristow J."/>
            <person name="Eisen J.A."/>
            <person name="Markowitz V."/>
            <person name="Hugenholtz P."/>
            <person name="Kyrpides N.C."/>
            <person name="Klenk H.P."/>
        </authorList>
    </citation>
    <scope>NUCLEOTIDE SEQUENCE [LARGE SCALE GENOMIC DNA]</scope>
    <source>
        <strain evidence="14">DSM 5631 / JCM 9629 / NBRC 100127 / Av18</strain>
    </source>
</reference>
<evidence type="ECO:0000256" key="7">
    <source>
        <dbReference type="ARBA" id="ARBA00022723"/>
    </source>
</evidence>
<dbReference type="PANTHER" id="PTHR12729:SF6">
    <property type="entry name" value="TRNA(HIS) GUANYLYLTRANSFERASE-RELATED"/>
    <property type="match status" value="1"/>
</dbReference>
<dbReference type="HOGENOM" id="CLU_044271_3_1_2"/>
<evidence type="ECO:0000256" key="6">
    <source>
        <dbReference type="ARBA" id="ARBA00022695"/>
    </source>
</evidence>
<feature type="domain" description="tRNAHis guanylyltransferase catalytic" evidence="11">
    <location>
        <begin position="13"/>
        <end position="120"/>
    </location>
</feature>
<evidence type="ECO:0000313" key="14">
    <source>
        <dbReference type="Proteomes" id="UP000001901"/>
    </source>
</evidence>
<evidence type="ECO:0000256" key="3">
    <source>
        <dbReference type="ARBA" id="ARBA00012511"/>
    </source>
</evidence>
<keyword evidence="7" id="KW-0479">Metal-binding</keyword>
<evidence type="ECO:0000256" key="5">
    <source>
        <dbReference type="ARBA" id="ARBA00022694"/>
    </source>
</evidence>
<keyword evidence="4" id="KW-0808">Transferase</keyword>
<keyword evidence="8" id="KW-0547">Nucleotide-binding</keyword>
<evidence type="ECO:0000256" key="8">
    <source>
        <dbReference type="ARBA" id="ARBA00022741"/>
    </source>
</evidence>
<dbReference type="InterPro" id="IPR025845">
    <property type="entry name" value="Thg1_C_dom"/>
</dbReference>
<dbReference type="InterPro" id="IPR007537">
    <property type="entry name" value="tRNAHis_GuaTrfase_Thg1"/>
</dbReference>
<gene>
    <name evidence="13" type="ordered locus">Arcpr_1732</name>
</gene>
<evidence type="ECO:0000313" key="13">
    <source>
        <dbReference type="EMBL" id="ADB58777.1"/>
    </source>
</evidence>
<dbReference type="PANTHER" id="PTHR12729">
    <property type="entry name" value="TRNA(HIS) GUANYLYLTRANSFERASE-RELATED"/>
    <property type="match status" value="1"/>
</dbReference>
<dbReference type="GO" id="GO:0000287">
    <property type="term" value="F:magnesium ion binding"/>
    <property type="evidence" value="ECO:0007669"/>
    <property type="project" value="InterPro"/>
</dbReference>
<evidence type="ECO:0000256" key="1">
    <source>
        <dbReference type="ARBA" id="ARBA00001946"/>
    </source>
</evidence>
<keyword evidence="10" id="KW-0342">GTP-binding</keyword>
<dbReference type="Gene3D" id="3.30.70.3000">
    <property type="match status" value="1"/>
</dbReference>
<comment type="cofactor">
    <cofactor evidence="1">
        <name>Mg(2+)</name>
        <dbReference type="ChEBI" id="CHEBI:18420"/>
    </cofactor>
</comment>
<dbReference type="GO" id="GO:0005525">
    <property type="term" value="F:GTP binding"/>
    <property type="evidence" value="ECO:0007669"/>
    <property type="project" value="UniProtKB-KW"/>
</dbReference>
<proteinExistence type="inferred from homology"/>
<evidence type="ECO:0000256" key="2">
    <source>
        <dbReference type="ARBA" id="ARBA00010113"/>
    </source>
</evidence>
<dbReference type="Pfam" id="PF14413">
    <property type="entry name" value="Thg1C"/>
    <property type="match status" value="1"/>
</dbReference>
<dbReference type="PaxDb" id="572546-Arcpr_1732"/>
<evidence type="ECO:0000256" key="4">
    <source>
        <dbReference type="ARBA" id="ARBA00022679"/>
    </source>
</evidence>
<dbReference type="Proteomes" id="UP000001901">
    <property type="component" value="Chromosome"/>
</dbReference>
<comment type="similarity">
    <text evidence="2">Belongs to the tRNA(His) guanylyltransferase family.</text>
</comment>
<evidence type="ECO:0000256" key="9">
    <source>
        <dbReference type="ARBA" id="ARBA00022842"/>
    </source>
</evidence>
<dbReference type="eggNOG" id="arCOG03218">
    <property type="taxonomic scope" value="Archaea"/>
</dbReference>
<dbReference type="GO" id="GO:0008193">
    <property type="term" value="F:tRNA guanylyltransferase activity"/>
    <property type="evidence" value="ECO:0007669"/>
    <property type="project" value="UniProtKB-EC"/>
</dbReference>
<keyword evidence="6" id="KW-0548">Nucleotidyltransferase</keyword>
<dbReference type="KEGG" id="apo:Arcpr_1732"/>
<dbReference type="EC" id="2.7.7.79" evidence="3"/>
<protein>
    <recommendedName>
        <fullName evidence="3">tRNA(His) guanylyltransferase</fullName>
        <ecNumber evidence="3">2.7.7.79</ecNumber>
    </recommendedName>
</protein>
<name>D2RF83_ARCPA</name>
<dbReference type="GeneID" id="8740426"/>
<keyword evidence="9" id="KW-0460">Magnesium</keyword>